<name>A0A084VY46_ANOSI</name>
<dbReference type="EMBL" id="KE525226">
    <property type="protein sequence ID" value="KFB42890.1"/>
    <property type="molecule type" value="Genomic_DNA"/>
</dbReference>
<evidence type="ECO:0000313" key="1">
    <source>
        <dbReference type="EMBL" id="KFB42890.1"/>
    </source>
</evidence>
<dbReference type="VEuPathDB" id="VectorBase:ASIC010646"/>
<reference evidence="2" key="2">
    <citation type="submission" date="2020-05" db="UniProtKB">
        <authorList>
            <consortium name="EnsemblMetazoa"/>
        </authorList>
    </citation>
    <scope>IDENTIFICATION</scope>
</reference>
<dbReference type="AlphaFoldDB" id="A0A084VY46"/>
<sequence>MDAGRRCVPEFPKSSGPVWRNKTTAKKELMATGNDLEWRQRLRWLVSAV</sequence>
<reference evidence="1 3" key="1">
    <citation type="journal article" date="2014" name="BMC Genomics">
        <title>Genome sequence of Anopheles sinensis provides insight into genetics basis of mosquito competence for malaria parasites.</title>
        <authorList>
            <person name="Zhou D."/>
            <person name="Zhang D."/>
            <person name="Ding G."/>
            <person name="Shi L."/>
            <person name="Hou Q."/>
            <person name="Ye Y."/>
            <person name="Xu Y."/>
            <person name="Zhou H."/>
            <person name="Xiong C."/>
            <person name="Li S."/>
            <person name="Yu J."/>
            <person name="Hong S."/>
            <person name="Yu X."/>
            <person name="Zou P."/>
            <person name="Chen C."/>
            <person name="Chang X."/>
            <person name="Wang W."/>
            <person name="Lv Y."/>
            <person name="Sun Y."/>
            <person name="Ma L."/>
            <person name="Shen B."/>
            <person name="Zhu C."/>
        </authorList>
    </citation>
    <scope>NUCLEOTIDE SEQUENCE [LARGE SCALE GENOMIC DNA]</scope>
</reference>
<proteinExistence type="predicted"/>
<evidence type="ECO:0000313" key="2">
    <source>
        <dbReference type="EnsemblMetazoa" id="ASIC010646-PA"/>
    </source>
</evidence>
<keyword evidence="3" id="KW-1185">Reference proteome</keyword>
<dbReference type="EnsemblMetazoa" id="ASIC010646-RA">
    <property type="protein sequence ID" value="ASIC010646-PA"/>
    <property type="gene ID" value="ASIC010646"/>
</dbReference>
<gene>
    <name evidence="1" type="ORF">ZHAS_00010646</name>
</gene>
<dbReference type="Proteomes" id="UP000030765">
    <property type="component" value="Unassembled WGS sequence"/>
</dbReference>
<protein>
    <submittedName>
        <fullName evidence="1 2">Uncharacterized protein</fullName>
    </submittedName>
</protein>
<accession>A0A084VY46</accession>
<evidence type="ECO:0000313" key="3">
    <source>
        <dbReference type="Proteomes" id="UP000030765"/>
    </source>
</evidence>
<organism evidence="1">
    <name type="scientific">Anopheles sinensis</name>
    <name type="common">Mosquito</name>
    <dbReference type="NCBI Taxonomy" id="74873"/>
    <lineage>
        <taxon>Eukaryota</taxon>
        <taxon>Metazoa</taxon>
        <taxon>Ecdysozoa</taxon>
        <taxon>Arthropoda</taxon>
        <taxon>Hexapoda</taxon>
        <taxon>Insecta</taxon>
        <taxon>Pterygota</taxon>
        <taxon>Neoptera</taxon>
        <taxon>Endopterygota</taxon>
        <taxon>Diptera</taxon>
        <taxon>Nematocera</taxon>
        <taxon>Culicoidea</taxon>
        <taxon>Culicidae</taxon>
        <taxon>Anophelinae</taxon>
        <taxon>Anopheles</taxon>
    </lineage>
</organism>
<dbReference type="EMBL" id="ATLV01018276">
    <property type="status" value="NOT_ANNOTATED_CDS"/>
    <property type="molecule type" value="Genomic_DNA"/>
</dbReference>